<dbReference type="GO" id="GO:0016705">
    <property type="term" value="F:oxidoreductase activity, acting on paired donors, with incorporation or reduction of molecular oxygen"/>
    <property type="evidence" value="ECO:0007669"/>
    <property type="project" value="InterPro"/>
</dbReference>
<reference evidence="7 9" key="1">
    <citation type="submission" date="2020-01" db="EMBL/GenBank/DDBJ databases">
        <authorList>
            <consortium name="DOE Joint Genome Institute"/>
            <person name="Haridas S."/>
            <person name="Albert R."/>
            <person name="Binder M."/>
            <person name="Bloem J."/>
            <person name="Labutti K."/>
            <person name="Salamov A."/>
            <person name="Andreopoulos B."/>
            <person name="Baker S.E."/>
            <person name="Barry K."/>
            <person name="Bills G."/>
            <person name="Bluhm B.H."/>
            <person name="Cannon C."/>
            <person name="Castanera R."/>
            <person name="Culley D.E."/>
            <person name="Daum C."/>
            <person name="Ezra D."/>
            <person name="Gonzalez J.B."/>
            <person name="Henrissat B."/>
            <person name="Kuo A."/>
            <person name="Liang C."/>
            <person name="Lipzen A."/>
            <person name="Lutzoni F."/>
            <person name="Magnuson J."/>
            <person name="Mondo S."/>
            <person name="Nolan M."/>
            <person name="Ohm R."/>
            <person name="Pangilinan J."/>
            <person name="Park H.-J."/>
            <person name="Ramirez L."/>
            <person name="Alfaro M."/>
            <person name="Sun H."/>
            <person name="Tritt A."/>
            <person name="Yoshinaga Y."/>
            <person name="Zwiers L.-H."/>
            <person name="Turgeon B.G."/>
            <person name="Goodwin S.B."/>
            <person name="Spatafora J.W."/>
            <person name="Crous P.W."/>
            <person name="Grigoriev I.V."/>
        </authorList>
    </citation>
    <scope>NUCLEOTIDE SEQUENCE</scope>
    <source>
        <strain evidence="7 9">CBS 781.70</strain>
    </source>
</reference>
<keyword evidence="5" id="KW-0560">Oxidoreductase</keyword>
<dbReference type="GO" id="GO:0004497">
    <property type="term" value="F:monooxygenase activity"/>
    <property type="evidence" value="ECO:0007669"/>
    <property type="project" value="UniProtKB-KW"/>
</dbReference>
<feature type="binding site" description="axial binding residue" evidence="4">
    <location>
        <position position="455"/>
    </location>
    <ligand>
        <name>heme</name>
        <dbReference type="ChEBI" id="CHEBI:30413"/>
    </ligand>
    <ligandPart>
        <name>Fe</name>
        <dbReference type="ChEBI" id="CHEBI:18248"/>
    </ligandPart>
</feature>
<keyword evidence="6" id="KW-0472">Membrane</keyword>
<evidence type="ECO:0000256" key="3">
    <source>
        <dbReference type="ARBA" id="ARBA00023004"/>
    </source>
</evidence>
<dbReference type="InterPro" id="IPR036396">
    <property type="entry name" value="Cyt_P450_sf"/>
</dbReference>
<evidence type="ECO:0000313" key="8">
    <source>
        <dbReference type="Proteomes" id="UP000504638"/>
    </source>
</evidence>
<dbReference type="InterPro" id="IPR002401">
    <property type="entry name" value="Cyt_P450_E_grp-I"/>
</dbReference>
<reference evidence="9" key="3">
    <citation type="submission" date="2025-04" db="UniProtKB">
        <authorList>
            <consortium name="RefSeq"/>
        </authorList>
    </citation>
    <scope>IDENTIFICATION</scope>
    <source>
        <strain evidence="9">CBS 781.70</strain>
    </source>
</reference>
<dbReference type="GeneID" id="54423715"/>
<dbReference type="GO" id="GO:0020037">
    <property type="term" value="F:heme binding"/>
    <property type="evidence" value="ECO:0007669"/>
    <property type="project" value="InterPro"/>
</dbReference>
<evidence type="ECO:0000256" key="4">
    <source>
        <dbReference type="PIRSR" id="PIRSR602401-1"/>
    </source>
</evidence>
<evidence type="ECO:0000256" key="5">
    <source>
        <dbReference type="RuleBase" id="RU000461"/>
    </source>
</evidence>
<keyword evidence="2 4" id="KW-0479">Metal-binding</keyword>
<dbReference type="RefSeq" id="XP_033532854.1">
    <property type="nucleotide sequence ID" value="XM_033683145.1"/>
</dbReference>
<comment type="cofactor">
    <cofactor evidence="1 4">
        <name>heme</name>
        <dbReference type="ChEBI" id="CHEBI:30413"/>
    </cofactor>
</comment>
<dbReference type="InterPro" id="IPR001128">
    <property type="entry name" value="Cyt_P450"/>
</dbReference>
<gene>
    <name evidence="7 9" type="ORF">P152DRAFT_66096</name>
</gene>
<evidence type="ECO:0000256" key="1">
    <source>
        <dbReference type="ARBA" id="ARBA00001971"/>
    </source>
</evidence>
<keyword evidence="6" id="KW-0812">Transmembrane</keyword>
<dbReference type="Proteomes" id="UP000504638">
    <property type="component" value="Unplaced"/>
</dbReference>
<dbReference type="OrthoDB" id="3945418at2759"/>
<evidence type="ECO:0000256" key="6">
    <source>
        <dbReference type="SAM" id="Phobius"/>
    </source>
</evidence>
<dbReference type="AlphaFoldDB" id="A0A6G1FZJ9"/>
<dbReference type="PANTHER" id="PTHR24305:SF152">
    <property type="entry name" value="P450, PUTATIVE (EUROFUNG)-RELATED"/>
    <property type="match status" value="1"/>
</dbReference>
<organism evidence="7">
    <name type="scientific">Eremomyces bilateralis CBS 781.70</name>
    <dbReference type="NCBI Taxonomy" id="1392243"/>
    <lineage>
        <taxon>Eukaryota</taxon>
        <taxon>Fungi</taxon>
        <taxon>Dikarya</taxon>
        <taxon>Ascomycota</taxon>
        <taxon>Pezizomycotina</taxon>
        <taxon>Dothideomycetes</taxon>
        <taxon>Dothideomycetes incertae sedis</taxon>
        <taxon>Eremomycetales</taxon>
        <taxon>Eremomycetaceae</taxon>
        <taxon>Eremomyces</taxon>
    </lineage>
</organism>
<accession>A0A6G1FZJ9</accession>
<evidence type="ECO:0000313" key="9">
    <source>
        <dbReference type="RefSeq" id="XP_033532854.1"/>
    </source>
</evidence>
<dbReference type="PRINTS" id="PR00463">
    <property type="entry name" value="EP450I"/>
</dbReference>
<dbReference type="CDD" id="cd11062">
    <property type="entry name" value="CYP58-like"/>
    <property type="match status" value="1"/>
</dbReference>
<dbReference type="PRINTS" id="PR00385">
    <property type="entry name" value="P450"/>
</dbReference>
<evidence type="ECO:0000256" key="2">
    <source>
        <dbReference type="ARBA" id="ARBA00022723"/>
    </source>
</evidence>
<evidence type="ECO:0000313" key="7">
    <source>
        <dbReference type="EMBL" id="KAF1811223.1"/>
    </source>
</evidence>
<dbReference type="PROSITE" id="PS00086">
    <property type="entry name" value="CYTOCHROME_P450"/>
    <property type="match status" value="1"/>
</dbReference>
<dbReference type="PANTHER" id="PTHR24305">
    <property type="entry name" value="CYTOCHROME P450"/>
    <property type="match status" value="1"/>
</dbReference>
<keyword evidence="8" id="KW-1185">Reference proteome</keyword>
<dbReference type="InterPro" id="IPR017972">
    <property type="entry name" value="Cyt_P450_CS"/>
</dbReference>
<feature type="transmembrane region" description="Helical" evidence="6">
    <location>
        <begin position="19"/>
        <end position="41"/>
    </location>
</feature>
<dbReference type="SUPFAM" id="SSF48264">
    <property type="entry name" value="Cytochrome P450"/>
    <property type="match status" value="1"/>
</dbReference>
<dbReference type="Pfam" id="PF00067">
    <property type="entry name" value="p450"/>
    <property type="match status" value="1"/>
</dbReference>
<comment type="similarity">
    <text evidence="5">Belongs to the cytochrome P450 family.</text>
</comment>
<proteinExistence type="inferred from homology"/>
<dbReference type="InterPro" id="IPR050121">
    <property type="entry name" value="Cytochrome_P450_monoxygenase"/>
</dbReference>
<name>A0A6G1FZJ9_9PEZI</name>
<keyword evidence="5" id="KW-0503">Monooxygenase</keyword>
<protein>
    <submittedName>
        <fullName evidence="7 9">Trichodiene oxygenase</fullName>
    </submittedName>
</protein>
<keyword evidence="3 4" id="KW-0408">Iron</keyword>
<dbReference type="Gene3D" id="1.10.630.10">
    <property type="entry name" value="Cytochrome P450"/>
    <property type="match status" value="1"/>
</dbReference>
<dbReference type="GO" id="GO:0005506">
    <property type="term" value="F:iron ion binding"/>
    <property type="evidence" value="ECO:0007669"/>
    <property type="project" value="InterPro"/>
</dbReference>
<reference evidence="9" key="2">
    <citation type="submission" date="2020-04" db="EMBL/GenBank/DDBJ databases">
        <authorList>
            <consortium name="NCBI Genome Project"/>
        </authorList>
    </citation>
    <scope>NUCLEOTIDE SEQUENCE</scope>
    <source>
        <strain evidence="9">CBS 781.70</strain>
    </source>
</reference>
<keyword evidence="6" id="KW-1133">Transmembrane helix</keyword>
<sequence>MAGLAAVLKGELNGSWTPIIGGIVTFLVVYYVGVAIYRLFLSPLAKFPGPKFAGLTRWYEGYYEIIKSGSYSRRIDRMHDEYGPIVRVAPDEIHIRDPDFWDDVYSKNPKIQVAKIGWDTRFGSKASTFTTPDATKHRQRRAAFSNMFSKRAILQLEPVIRDTASTLIRRMVEFAESKKVLNVREAYSAYTGDIIMQYSFGFCYNQLETPNFDSFHYAFKAIGGMGHIAAQWPWVLPLMNSLPDWLVQILEPASAELLRLKRDQWDLVGRTIRGEELKVSHRTIFNEIVESQLPPEDKSQQRLADEAQTTVGAGVETTANTLSIATFHISNTPSIYEKLHKELVEAFPDRTVVPSLYDFEKLPYLRACIQEGLRLGYGLSARNPRAHDRPLRYNDWVIPAHTTVAMTIVDLHHDEKIFPQSHSYIPERWLNNPVASTGKALDHYLVPFGRGPRMCMGINLAWAELHYCLGTVFRQFKFDLFETDVTDVKMAHDFFIPFVKFDSKGVRVTVSETKD</sequence>
<dbReference type="EMBL" id="ML975162">
    <property type="protein sequence ID" value="KAF1811223.1"/>
    <property type="molecule type" value="Genomic_DNA"/>
</dbReference>
<keyword evidence="4 5" id="KW-0349">Heme</keyword>